<dbReference type="PROSITE" id="PS50005">
    <property type="entry name" value="TPR"/>
    <property type="match status" value="1"/>
</dbReference>
<organism evidence="4 5">
    <name type="scientific">Coptis chinensis</name>
    <dbReference type="NCBI Taxonomy" id="261450"/>
    <lineage>
        <taxon>Eukaryota</taxon>
        <taxon>Viridiplantae</taxon>
        <taxon>Streptophyta</taxon>
        <taxon>Embryophyta</taxon>
        <taxon>Tracheophyta</taxon>
        <taxon>Spermatophyta</taxon>
        <taxon>Magnoliopsida</taxon>
        <taxon>Ranunculales</taxon>
        <taxon>Ranunculaceae</taxon>
        <taxon>Coptidoideae</taxon>
        <taxon>Coptis</taxon>
    </lineage>
</organism>
<evidence type="ECO:0000313" key="4">
    <source>
        <dbReference type="EMBL" id="KAF9604156.1"/>
    </source>
</evidence>
<keyword evidence="5" id="KW-1185">Reference proteome</keyword>
<dbReference type="PROSITE" id="PS50293">
    <property type="entry name" value="TPR_REGION"/>
    <property type="match status" value="1"/>
</dbReference>
<dbReference type="InterPro" id="IPR011990">
    <property type="entry name" value="TPR-like_helical_dom_sf"/>
</dbReference>
<dbReference type="AlphaFoldDB" id="A0A835HQY2"/>
<comment type="caution">
    <text evidence="4">The sequence shown here is derived from an EMBL/GenBank/DDBJ whole genome shotgun (WGS) entry which is preliminary data.</text>
</comment>
<name>A0A835HQY2_9MAGN</name>
<accession>A0A835HQY2</accession>
<dbReference type="SUPFAM" id="SSF48452">
    <property type="entry name" value="TPR-like"/>
    <property type="match status" value="2"/>
</dbReference>
<dbReference type="SMART" id="SM00028">
    <property type="entry name" value="TPR"/>
    <property type="match status" value="4"/>
</dbReference>
<evidence type="ECO:0000313" key="5">
    <source>
        <dbReference type="Proteomes" id="UP000631114"/>
    </source>
</evidence>
<dbReference type="PANTHER" id="PTHR16193">
    <property type="entry name" value="TETRATRICOPEPTIDE REPEAT PROTEIN 27"/>
    <property type="match status" value="1"/>
</dbReference>
<dbReference type="InterPro" id="IPR019734">
    <property type="entry name" value="TPR_rpt"/>
</dbReference>
<protein>
    <recommendedName>
        <fullName evidence="6">Tetratricopeptide repeat protein 27 homolog</fullName>
    </recommendedName>
</protein>
<evidence type="ECO:0000256" key="1">
    <source>
        <dbReference type="ARBA" id="ARBA00022737"/>
    </source>
</evidence>
<dbReference type="PANTHER" id="PTHR16193:SF0">
    <property type="entry name" value="TETRATRICOPEPTIDE REPEAT PROTEIN 27"/>
    <property type="match status" value="1"/>
</dbReference>
<keyword evidence="1" id="KW-0677">Repeat</keyword>
<evidence type="ECO:0000256" key="2">
    <source>
        <dbReference type="ARBA" id="ARBA00022803"/>
    </source>
</evidence>
<dbReference type="EMBL" id="JADFTS010000005">
    <property type="protein sequence ID" value="KAF9604156.1"/>
    <property type="molecule type" value="Genomic_DNA"/>
</dbReference>
<evidence type="ECO:0008006" key="6">
    <source>
        <dbReference type="Google" id="ProtNLM"/>
    </source>
</evidence>
<dbReference type="InterPro" id="IPR044244">
    <property type="entry name" value="TTC27/Emw1"/>
</dbReference>
<dbReference type="Proteomes" id="UP000631114">
    <property type="component" value="Unassembled WGS sequence"/>
</dbReference>
<dbReference type="Gene3D" id="1.25.40.10">
    <property type="entry name" value="Tetratricopeptide repeat domain"/>
    <property type="match status" value="1"/>
</dbReference>
<dbReference type="OrthoDB" id="1936594at2759"/>
<feature type="repeat" description="TPR" evidence="3">
    <location>
        <begin position="613"/>
        <end position="646"/>
    </location>
</feature>
<keyword evidence="2 3" id="KW-0802">TPR repeat</keyword>
<proteinExistence type="predicted"/>
<evidence type="ECO:0000256" key="3">
    <source>
        <dbReference type="PROSITE-ProRule" id="PRU00339"/>
    </source>
</evidence>
<reference evidence="4 5" key="1">
    <citation type="submission" date="2020-10" db="EMBL/GenBank/DDBJ databases">
        <title>The Coptis chinensis genome and diversification of protoberbering-type alkaloids.</title>
        <authorList>
            <person name="Wang B."/>
            <person name="Shu S."/>
            <person name="Song C."/>
            <person name="Liu Y."/>
        </authorList>
    </citation>
    <scope>NUCLEOTIDE SEQUENCE [LARGE SCALE GENOMIC DNA]</scope>
    <source>
        <strain evidence="4">HL-2020</strain>
        <tissue evidence="4">Leaf</tissue>
    </source>
</reference>
<dbReference type="Pfam" id="PF13432">
    <property type="entry name" value="TPR_16"/>
    <property type="match status" value="1"/>
</dbReference>
<gene>
    <name evidence="4" type="ORF">IFM89_002831</name>
</gene>
<sequence length="970" mass="109489">MAIAIPQFELRLLRCTLTPSSSTSSSTSPPHLIDNLLTSIENGNYQEALNSEAAHLFFHFAHSYDYQNTILSADQFYSQVEYHVQKFLHDNNNYQERVFILLCIAVAAFLAFTQNNITGPCADKLSLFPFPQNNDNCNEIGVEWDGWARNQIMSTGSDLCGKFSLLQYIVFAKMLLSKIKDVLWEEEKSTSFTGIKTISWWLGRVIFIQQRILDDTTSSLFDSLQVLNAEMLKHFGKVDNVETYWGTLLDEGEASTIVAMAHLEAGIVEYAYARVDQAGQHFDIAEEASALQLSVTGILGFRTVGQVDARAQKVLVANTIIPSIGGVCPTRSAELRSFSSKLGEDKLGSHSHEIHEASDILLTPKLLENEDPGMGANGTKTAATTSVHLVPIQQAVILARCLVIEKNTSSDEIQRWDIAPFIEAIDAQELSYFIIQCFCDILRVRWESTRSHTKERALLVMEKKVQSIYDSSPEVVKRIPYSFGVYVPTIPELRKEFGELLVRCGLIGEALKVFEDLELWDNLIHCYSLLEKKAAAVELIKKRLCEVPNDPRLWCSLGDVTNSDAYYEKALEVSSNRSARAKRSLARSAYNKGDYEASKVLWESALALNSLYADGWFALGAAALKARDTQKALEGFTRAVKLDPDNGEAWNNIACLHVMKNRNKEALIAFRQALQFRRNSWQLWENYSQVALNIGNFREALEATIMVLNMTHNKRINADLLERTMTEIETRISKHNQSDPASSELKFSRRNHLIDHVGDSVDDPKNKDSNLAGSRETEHLVEFLGKALQQIVRSGGQGDMWGLYARWLKIKGDTTMRSEALLKQVRSYQGADMWNDRDRFKKFASASLQLCEVYMEISQSTGSRRELNAAEMHLRNTVKQVDTFVLDANLYSVSCMLSIPIEQRNHIGGFTSFFLHRFAYDDFVNLHTLWCILLLAVSFSELEEFRALQNCLDEVRKRLNVTSVPSAGNL</sequence>